<feature type="transmembrane region" description="Helical" evidence="2">
    <location>
        <begin position="377"/>
        <end position="399"/>
    </location>
</feature>
<dbReference type="Proteomes" id="UP000655570">
    <property type="component" value="Unassembled WGS sequence"/>
</dbReference>
<feature type="transmembrane region" description="Helical" evidence="2">
    <location>
        <begin position="180"/>
        <end position="200"/>
    </location>
</feature>
<dbReference type="RefSeq" id="WP_191805380.1">
    <property type="nucleotide sequence ID" value="NZ_JACSQF010000018.1"/>
</dbReference>
<protein>
    <submittedName>
        <fullName evidence="3">YibE/F family protein</fullName>
    </submittedName>
</protein>
<evidence type="ECO:0000313" key="3">
    <source>
        <dbReference type="EMBL" id="MBD7982156.1"/>
    </source>
</evidence>
<keyword evidence="2" id="KW-0472">Membrane</keyword>
<name>A0ABR8U2A5_9CELL</name>
<dbReference type="Pfam" id="PF07907">
    <property type="entry name" value="YibE_F"/>
    <property type="match status" value="1"/>
</dbReference>
<feature type="region of interest" description="Disordered" evidence="1">
    <location>
        <begin position="404"/>
        <end position="456"/>
    </location>
</feature>
<evidence type="ECO:0000313" key="4">
    <source>
        <dbReference type="Proteomes" id="UP000655570"/>
    </source>
</evidence>
<dbReference type="PANTHER" id="PTHR41771">
    <property type="entry name" value="MEMBRANE PROTEIN-RELATED"/>
    <property type="match status" value="1"/>
</dbReference>
<proteinExistence type="predicted"/>
<organism evidence="3 4">
    <name type="scientific">Oerskovia merdavium</name>
    <dbReference type="NCBI Taxonomy" id="2762227"/>
    <lineage>
        <taxon>Bacteria</taxon>
        <taxon>Bacillati</taxon>
        <taxon>Actinomycetota</taxon>
        <taxon>Actinomycetes</taxon>
        <taxon>Micrococcales</taxon>
        <taxon>Cellulomonadaceae</taxon>
        <taxon>Oerskovia</taxon>
    </lineage>
</organism>
<feature type="transmembrane region" description="Helical" evidence="2">
    <location>
        <begin position="206"/>
        <end position="224"/>
    </location>
</feature>
<keyword evidence="2" id="KW-1133">Transmembrane helix</keyword>
<evidence type="ECO:0000256" key="2">
    <source>
        <dbReference type="SAM" id="Phobius"/>
    </source>
</evidence>
<feature type="transmembrane region" description="Helical" evidence="2">
    <location>
        <begin position="46"/>
        <end position="67"/>
    </location>
</feature>
<dbReference type="PANTHER" id="PTHR41771:SF1">
    <property type="entry name" value="MEMBRANE PROTEIN"/>
    <property type="match status" value="1"/>
</dbReference>
<feature type="transmembrane region" description="Helical" evidence="2">
    <location>
        <begin position="273"/>
        <end position="294"/>
    </location>
</feature>
<feature type="compositionally biased region" description="Low complexity" evidence="1">
    <location>
        <begin position="428"/>
        <end position="442"/>
    </location>
</feature>
<keyword evidence="2" id="KW-0812">Transmembrane</keyword>
<dbReference type="InterPro" id="IPR012507">
    <property type="entry name" value="YibE_F"/>
</dbReference>
<sequence>MSVQHPTRRARRAPSGPDRGGHAHAHGHAHGHGDGPTPPATRQVRIVLAAILVPALVLTIVGLVTLWPRGADVPDQIPMTAQGAFVLSGEVIGEGEVETGLVPVRLEDGTETEVVAPPEYIYHGFEVGDRLRLLHLAQAAGDEDTPYVFLDFERGIPIALLAIAYAVLVLAVARLRGLAALAGLAVALVVIAQFTLPALLSGQNSLYVALVTSSAVMFVVLYVAHGFTARTSTAMVGTLVGLVLTAVLASWGARTSHITGLTSEEALWLPSYAPAIDLQGIAICGIVLAGMGVLNDVTITQASTVWELRALAPGASRRELFTRAMRIGRDHIASTVYTIAFAYVGAALPLLMAVWLSDQALGVSLTSGEIAEEVVRTLVGSIGLVLAIPLTTAIAAVTVPTGTPTAADVSGPAGGTGRTSDDGLSSEPAAARPPAAGTGTVDPDTDDDLVRSTPFT</sequence>
<feature type="region of interest" description="Disordered" evidence="1">
    <location>
        <begin position="1"/>
        <end position="40"/>
    </location>
</feature>
<evidence type="ECO:0000256" key="1">
    <source>
        <dbReference type="SAM" id="MobiDB-lite"/>
    </source>
</evidence>
<feature type="transmembrane region" description="Helical" evidence="2">
    <location>
        <begin position="155"/>
        <end position="173"/>
    </location>
</feature>
<gene>
    <name evidence="3" type="ORF">H9641_15730</name>
</gene>
<feature type="transmembrane region" description="Helical" evidence="2">
    <location>
        <begin position="236"/>
        <end position="253"/>
    </location>
</feature>
<comment type="caution">
    <text evidence="3">The sequence shown here is derived from an EMBL/GenBank/DDBJ whole genome shotgun (WGS) entry which is preliminary data.</text>
</comment>
<accession>A0ABR8U2A5</accession>
<dbReference type="EMBL" id="JACSQF010000018">
    <property type="protein sequence ID" value="MBD7982156.1"/>
    <property type="molecule type" value="Genomic_DNA"/>
</dbReference>
<keyword evidence="4" id="KW-1185">Reference proteome</keyword>
<feature type="transmembrane region" description="Helical" evidence="2">
    <location>
        <begin position="335"/>
        <end position="357"/>
    </location>
</feature>
<reference evidence="3 4" key="1">
    <citation type="submission" date="2020-08" db="EMBL/GenBank/DDBJ databases">
        <title>A Genomic Blueprint of the Chicken Gut Microbiome.</title>
        <authorList>
            <person name="Gilroy R."/>
            <person name="Ravi A."/>
            <person name="Getino M."/>
            <person name="Pursley I."/>
            <person name="Horton D.L."/>
            <person name="Alikhan N.-F."/>
            <person name="Baker D."/>
            <person name="Gharbi K."/>
            <person name="Hall N."/>
            <person name="Watson M."/>
            <person name="Adriaenssens E.M."/>
            <person name="Foster-Nyarko E."/>
            <person name="Jarju S."/>
            <person name="Secka A."/>
            <person name="Antonio M."/>
            <person name="Oren A."/>
            <person name="Chaudhuri R."/>
            <person name="La Ragione R.M."/>
            <person name="Hildebrand F."/>
            <person name="Pallen M.J."/>
        </authorList>
    </citation>
    <scope>NUCLEOTIDE SEQUENCE [LARGE SCALE GENOMIC DNA]</scope>
    <source>
        <strain evidence="3 4">Sa2CUA9</strain>
    </source>
</reference>
<feature type="compositionally biased region" description="Basic residues" evidence="1">
    <location>
        <begin position="1"/>
        <end position="12"/>
    </location>
</feature>